<dbReference type="GO" id="GO:0050793">
    <property type="term" value="P:regulation of developmental process"/>
    <property type="evidence" value="ECO:0007669"/>
    <property type="project" value="InterPro"/>
</dbReference>
<proteinExistence type="inferred from homology"/>
<dbReference type="AlphaFoldDB" id="A0A1S3T9U0"/>
<comment type="subcellular location">
    <subcellularLocation>
        <location evidence="1 9">Nucleus</location>
    </subcellularLocation>
</comment>
<evidence type="ECO:0000256" key="2">
    <source>
        <dbReference type="ARBA" id="ARBA00022473"/>
    </source>
</evidence>
<dbReference type="InterPro" id="IPR001356">
    <property type="entry name" value="HD"/>
</dbReference>
<dbReference type="SUPFAM" id="SSF46689">
    <property type="entry name" value="Homeodomain-like"/>
    <property type="match status" value="1"/>
</dbReference>
<sequence length="151" mass="17476">MSKGMENVDTTYKRWQSTPQQIQILLNIYNHGIINTNRDQIREIAERLRVYGEVGEYSVYCWFQNHGNRIKHRRLPQDVSGTSGHSYSLLPAYIYDPSWVIPQFSQVPPTPQLLDLFPIPPIREEEAIVIYLAPFRLKAPSTVLSLRPPSP</sequence>
<dbReference type="PANTHER" id="PTHR47288">
    <property type="entry name" value="WUSCHEL-RELATED HOMEOBOX 9"/>
    <property type="match status" value="1"/>
</dbReference>
<keyword evidence="5 9" id="KW-0371">Homeobox</keyword>
<dbReference type="Pfam" id="PF00046">
    <property type="entry name" value="Homeodomain"/>
    <property type="match status" value="1"/>
</dbReference>
<feature type="domain" description="Homeobox" evidence="10">
    <location>
        <begin position="13"/>
        <end position="74"/>
    </location>
</feature>
<dbReference type="PANTHER" id="PTHR47288:SF1">
    <property type="entry name" value="WUSCHEL-RELATED HOMEOBOX 9"/>
    <property type="match status" value="1"/>
</dbReference>
<evidence type="ECO:0000256" key="7">
    <source>
        <dbReference type="ARBA" id="ARBA00023242"/>
    </source>
</evidence>
<evidence type="ECO:0000313" key="12">
    <source>
        <dbReference type="RefSeq" id="XP_014490519.1"/>
    </source>
</evidence>
<evidence type="ECO:0000256" key="6">
    <source>
        <dbReference type="ARBA" id="ARBA00023163"/>
    </source>
</evidence>
<organism evidence="11 12">
    <name type="scientific">Vigna radiata var. radiata</name>
    <name type="common">Mung bean</name>
    <name type="synonym">Phaseolus aureus</name>
    <dbReference type="NCBI Taxonomy" id="3916"/>
    <lineage>
        <taxon>Eukaryota</taxon>
        <taxon>Viridiplantae</taxon>
        <taxon>Streptophyta</taxon>
        <taxon>Embryophyta</taxon>
        <taxon>Tracheophyta</taxon>
        <taxon>Spermatophyta</taxon>
        <taxon>Magnoliopsida</taxon>
        <taxon>eudicotyledons</taxon>
        <taxon>Gunneridae</taxon>
        <taxon>Pentapetalae</taxon>
        <taxon>rosids</taxon>
        <taxon>fabids</taxon>
        <taxon>Fabales</taxon>
        <taxon>Fabaceae</taxon>
        <taxon>Papilionoideae</taxon>
        <taxon>50 kb inversion clade</taxon>
        <taxon>NPAAA clade</taxon>
        <taxon>indigoferoid/millettioid clade</taxon>
        <taxon>Phaseoleae</taxon>
        <taxon>Vigna</taxon>
    </lineage>
</organism>
<dbReference type="STRING" id="3916.A0A1S3T9U0"/>
<evidence type="ECO:0000313" key="11">
    <source>
        <dbReference type="Proteomes" id="UP000087766"/>
    </source>
</evidence>
<evidence type="ECO:0000256" key="5">
    <source>
        <dbReference type="ARBA" id="ARBA00023155"/>
    </source>
</evidence>
<dbReference type="InterPro" id="IPR044557">
    <property type="entry name" value="WOX8/9-like"/>
</dbReference>
<evidence type="ECO:0000259" key="10">
    <source>
        <dbReference type="Pfam" id="PF00046"/>
    </source>
</evidence>
<evidence type="ECO:0000256" key="9">
    <source>
        <dbReference type="RuleBase" id="RU000682"/>
    </source>
</evidence>
<gene>
    <name evidence="12" type="primary">LOC106753243</name>
</gene>
<dbReference type="OrthoDB" id="1896656at2759"/>
<keyword evidence="4 9" id="KW-0238">DNA-binding</keyword>
<evidence type="ECO:0000256" key="4">
    <source>
        <dbReference type="ARBA" id="ARBA00023125"/>
    </source>
</evidence>
<dbReference type="Gene3D" id="1.10.10.60">
    <property type="entry name" value="Homeodomain-like"/>
    <property type="match status" value="1"/>
</dbReference>
<name>A0A1S3T9U0_VIGRR</name>
<dbReference type="Proteomes" id="UP000087766">
    <property type="component" value="Unplaced"/>
</dbReference>
<dbReference type="KEGG" id="vra:106753243"/>
<accession>A0A1S3T9U0</accession>
<dbReference type="CDD" id="cd00086">
    <property type="entry name" value="homeodomain"/>
    <property type="match status" value="1"/>
</dbReference>
<dbReference type="RefSeq" id="XP_014490519.1">
    <property type="nucleotide sequence ID" value="XM_014635033.1"/>
</dbReference>
<comment type="similarity">
    <text evidence="8">Belongs to the WUS homeobox family.</text>
</comment>
<dbReference type="GO" id="GO:0003677">
    <property type="term" value="F:DNA binding"/>
    <property type="evidence" value="ECO:0007669"/>
    <property type="project" value="UniProtKB-KW"/>
</dbReference>
<evidence type="ECO:0000256" key="1">
    <source>
        <dbReference type="ARBA" id="ARBA00004123"/>
    </source>
</evidence>
<keyword evidence="7 9" id="KW-0539">Nucleus</keyword>
<dbReference type="GO" id="GO:0003700">
    <property type="term" value="F:DNA-binding transcription factor activity"/>
    <property type="evidence" value="ECO:0007669"/>
    <property type="project" value="InterPro"/>
</dbReference>
<reference evidence="12" key="1">
    <citation type="submission" date="2025-08" db="UniProtKB">
        <authorList>
            <consortium name="RefSeq"/>
        </authorList>
    </citation>
    <scope>IDENTIFICATION</scope>
    <source>
        <tissue evidence="12">Leaf</tissue>
    </source>
</reference>
<dbReference type="GeneID" id="106753243"/>
<protein>
    <submittedName>
        <fullName evidence="12">WUSCHEL-related homeobox 7-like</fullName>
    </submittedName>
</protein>
<keyword evidence="2" id="KW-0217">Developmental protein</keyword>
<dbReference type="InterPro" id="IPR009057">
    <property type="entry name" value="Homeodomain-like_sf"/>
</dbReference>
<keyword evidence="11" id="KW-1185">Reference proteome</keyword>
<keyword evidence="6" id="KW-0804">Transcription</keyword>
<keyword evidence="3" id="KW-0805">Transcription regulation</keyword>
<evidence type="ECO:0000256" key="3">
    <source>
        <dbReference type="ARBA" id="ARBA00023015"/>
    </source>
</evidence>
<evidence type="ECO:0000256" key="8">
    <source>
        <dbReference type="ARBA" id="ARBA00024040"/>
    </source>
</evidence>
<dbReference type="GO" id="GO:0005634">
    <property type="term" value="C:nucleus"/>
    <property type="evidence" value="ECO:0007669"/>
    <property type="project" value="UniProtKB-SubCell"/>
</dbReference>